<feature type="transmembrane region" description="Helical" evidence="9">
    <location>
        <begin position="304"/>
        <end position="322"/>
    </location>
</feature>
<dbReference type="RefSeq" id="WP_231485898.1">
    <property type="nucleotide sequence ID" value="NZ_BAAAZO010000002.1"/>
</dbReference>
<feature type="region of interest" description="Disordered" evidence="8">
    <location>
        <begin position="16"/>
        <end position="37"/>
    </location>
</feature>
<evidence type="ECO:0000256" key="9">
    <source>
        <dbReference type="SAM" id="Phobius"/>
    </source>
</evidence>
<evidence type="ECO:0000256" key="6">
    <source>
        <dbReference type="ARBA" id="ARBA00022989"/>
    </source>
</evidence>
<feature type="transmembrane region" description="Helical" evidence="9">
    <location>
        <begin position="356"/>
        <end position="379"/>
    </location>
</feature>
<proteinExistence type="predicted"/>
<evidence type="ECO:0008006" key="12">
    <source>
        <dbReference type="Google" id="ProtNLM"/>
    </source>
</evidence>
<evidence type="ECO:0000313" key="11">
    <source>
        <dbReference type="Proteomes" id="UP001501074"/>
    </source>
</evidence>
<keyword evidence="2" id="KW-1003">Cell membrane</keyword>
<evidence type="ECO:0000256" key="8">
    <source>
        <dbReference type="SAM" id="MobiDB-lite"/>
    </source>
</evidence>
<feature type="transmembrane region" description="Helical" evidence="9">
    <location>
        <begin position="391"/>
        <end position="411"/>
    </location>
</feature>
<evidence type="ECO:0000313" key="10">
    <source>
        <dbReference type="EMBL" id="GAA3597962.1"/>
    </source>
</evidence>
<feature type="transmembrane region" description="Helical" evidence="9">
    <location>
        <begin position="159"/>
        <end position="178"/>
    </location>
</feature>
<dbReference type="PANTHER" id="PTHR33908">
    <property type="entry name" value="MANNOSYLTRANSFERASE YKCB-RELATED"/>
    <property type="match status" value="1"/>
</dbReference>
<dbReference type="PANTHER" id="PTHR33908:SF11">
    <property type="entry name" value="MEMBRANE PROTEIN"/>
    <property type="match status" value="1"/>
</dbReference>
<reference evidence="11" key="1">
    <citation type="journal article" date="2019" name="Int. J. Syst. Evol. Microbiol.">
        <title>The Global Catalogue of Microorganisms (GCM) 10K type strain sequencing project: providing services to taxonomists for standard genome sequencing and annotation.</title>
        <authorList>
            <consortium name="The Broad Institute Genomics Platform"/>
            <consortium name="The Broad Institute Genome Sequencing Center for Infectious Disease"/>
            <person name="Wu L."/>
            <person name="Ma J."/>
        </authorList>
    </citation>
    <scope>NUCLEOTIDE SEQUENCE [LARGE SCALE GENOMIC DNA]</scope>
    <source>
        <strain evidence="11">JCM 16902</strain>
    </source>
</reference>
<feature type="transmembrane region" description="Helical" evidence="9">
    <location>
        <begin position="132"/>
        <end position="153"/>
    </location>
</feature>
<evidence type="ECO:0000256" key="1">
    <source>
        <dbReference type="ARBA" id="ARBA00004651"/>
    </source>
</evidence>
<feature type="transmembrane region" description="Helical" evidence="9">
    <location>
        <begin position="185"/>
        <end position="202"/>
    </location>
</feature>
<keyword evidence="5 9" id="KW-0812">Transmembrane</keyword>
<evidence type="ECO:0000256" key="5">
    <source>
        <dbReference type="ARBA" id="ARBA00022692"/>
    </source>
</evidence>
<name>A0ABP6Z4F5_9ACTN</name>
<comment type="subcellular location">
    <subcellularLocation>
        <location evidence="1">Cell membrane</location>
        <topology evidence="1">Multi-pass membrane protein</topology>
    </subcellularLocation>
</comment>
<keyword evidence="7 9" id="KW-0472">Membrane</keyword>
<accession>A0ABP6Z4F5</accession>
<evidence type="ECO:0000256" key="7">
    <source>
        <dbReference type="ARBA" id="ARBA00023136"/>
    </source>
</evidence>
<keyword evidence="3" id="KW-0328">Glycosyltransferase</keyword>
<evidence type="ECO:0000256" key="3">
    <source>
        <dbReference type="ARBA" id="ARBA00022676"/>
    </source>
</evidence>
<dbReference type="InterPro" id="IPR050297">
    <property type="entry name" value="LipidA_mod_glycosyltrf_83"/>
</dbReference>
<keyword evidence="6 9" id="KW-1133">Transmembrane helix</keyword>
<feature type="transmembrane region" description="Helical" evidence="9">
    <location>
        <begin position="54"/>
        <end position="72"/>
    </location>
</feature>
<keyword evidence="4" id="KW-0808">Transferase</keyword>
<keyword evidence="11" id="KW-1185">Reference proteome</keyword>
<organism evidence="10 11">
    <name type="scientific">Kineosporia mesophila</name>
    <dbReference type="NCBI Taxonomy" id="566012"/>
    <lineage>
        <taxon>Bacteria</taxon>
        <taxon>Bacillati</taxon>
        <taxon>Actinomycetota</taxon>
        <taxon>Actinomycetes</taxon>
        <taxon>Kineosporiales</taxon>
        <taxon>Kineosporiaceae</taxon>
        <taxon>Kineosporia</taxon>
    </lineage>
</organism>
<comment type="caution">
    <text evidence="10">The sequence shown here is derived from an EMBL/GenBank/DDBJ whole genome shotgun (WGS) entry which is preliminary data.</text>
</comment>
<feature type="transmembrane region" description="Helical" evidence="9">
    <location>
        <begin position="329"/>
        <end position="350"/>
    </location>
</feature>
<feature type="transmembrane region" description="Helical" evidence="9">
    <location>
        <begin position="214"/>
        <end position="241"/>
    </location>
</feature>
<dbReference type="EMBL" id="BAAAZO010000002">
    <property type="protein sequence ID" value="GAA3597962.1"/>
    <property type="molecule type" value="Genomic_DNA"/>
</dbReference>
<evidence type="ECO:0000256" key="2">
    <source>
        <dbReference type="ARBA" id="ARBA00022475"/>
    </source>
</evidence>
<protein>
    <recommendedName>
        <fullName evidence="12">Glycosyltransferase RgtA/B/C/D-like domain-containing protein</fullName>
    </recommendedName>
</protein>
<sequence length="559" mass="60012">MPLSSDIPLLTPVGAGLQPDPLQAPPPGGLRHGSRVHRPGGGGPWAELILGRHYLGLIMGLATTGVLTWGLGRSALWLDESASVMATQRSWSHLWTLGQGAETPLLPYYVLLKLFTGGARILVPALQNHPEVLYRLPSVIVTVLAGWVLTAWLSRVAPPRLVVACGAMLLLTTGFSRFGQEARPYAAVLFLAVVVTVLWSVMAHDTRWRWSVGYALGVAAMISLHTLSAGLLAAHLVATLVCRPQRSLLLRTTMAGTLGVALASPLILTTAGNGTGPLYIYPDVTPRYTLGLFVRLFTNDQSPLLLVGPVLLLALVGLVQVLPGPFTFVARLAACWALVPLIAMVPVLLVHPNLLVGRYALFVVPAWALLAGLGVVTLADRARALLTDRPRAATALATAVTVALIGGTTALEAHSQTGIRTAAGHREDIRPALALAARPQYADLRIVVNSRNGAVEVGVYGRALEKRLVMQRVQREGPAIWPDPVPAEDVKKVLREKNQLILLQRYAIEPGCDQTATPVPAAEIDLCEPKLLKNFGFHVQKIEPAGDGWVFALMRKDRR</sequence>
<evidence type="ECO:0000256" key="4">
    <source>
        <dbReference type="ARBA" id="ARBA00022679"/>
    </source>
</evidence>
<gene>
    <name evidence="10" type="ORF">GCM10022223_11450</name>
</gene>
<dbReference type="Proteomes" id="UP001501074">
    <property type="component" value="Unassembled WGS sequence"/>
</dbReference>